<protein>
    <recommendedName>
        <fullName evidence="4">Cellulose biosynthesis protein BcsQ</fullName>
    </recommendedName>
</protein>
<evidence type="ECO:0008006" key="4">
    <source>
        <dbReference type="Google" id="ProtNLM"/>
    </source>
</evidence>
<dbReference type="RefSeq" id="WP_110461023.1">
    <property type="nucleotide sequence ID" value="NZ_QKMR01000004.1"/>
</dbReference>
<dbReference type="Proteomes" id="UP000248132">
    <property type="component" value="Unassembled WGS sequence"/>
</dbReference>
<dbReference type="SUPFAM" id="SSF52540">
    <property type="entry name" value="P-loop containing nucleoside triphosphate hydrolases"/>
    <property type="match status" value="1"/>
</dbReference>
<evidence type="ECO:0000256" key="1">
    <source>
        <dbReference type="SAM" id="MobiDB-lite"/>
    </source>
</evidence>
<sequence>MGKLVAVCSDDKKSGKSIVTYLLAKEIKKSSGKHLKILVCCLNMNYSSLYKLFGIDCSDVGMEELVNLKLFDGNRSDILYSIVPQSDGIYFLGSYRTTKAFIHRNIQQYYLLFDKLKDSYDLIIFDTASSNENMLSGYILFKADVLIKLFIQDNDSMRKLNCKGGIPLQDGRETIYIVSKYRNIYPRFSDIKRRYSLKKIFKIDYCEKLQEMKNRDSLHLYSCHDTSCNDSVKRISEYIAETMSLISKEQPIRELRGKYKRNIRNTLKKLKLIDDGGEEHEDTSGFMPERVNELY</sequence>
<feature type="region of interest" description="Disordered" evidence="1">
    <location>
        <begin position="276"/>
        <end position="295"/>
    </location>
</feature>
<evidence type="ECO:0000313" key="3">
    <source>
        <dbReference type="Proteomes" id="UP000248132"/>
    </source>
</evidence>
<keyword evidence="3" id="KW-1185">Reference proteome</keyword>
<comment type="caution">
    <text evidence="2">The sequence shown here is derived from an EMBL/GenBank/DDBJ whole genome shotgun (WGS) entry which is preliminary data.</text>
</comment>
<name>A0A318XRQ6_9FIRM</name>
<dbReference type="InterPro" id="IPR027417">
    <property type="entry name" value="P-loop_NTPase"/>
</dbReference>
<proteinExistence type="predicted"/>
<dbReference type="AlphaFoldDB" id="A0A318XRQ6"/>
<dbReference type="OrthoDB" id="1738681at2"/>
<dbReference type="EMBL" id="QKMR01000004">
    <property type="protein sequence ID" value="PYG89134.1"/>
    <property type="molecule type" value="Genomic_DNA"/>
</dbReference>
<accession>A0A318XRQ6</accession>
<reference evidence="2 3" key="1">
    <citation type="submission" date="2018-06" db="EMBL/GenBank/DDBJ databases">
        <title>Genomic Encyclopedia of Type Strains, Phase I: the one thousand microbial genomes (KMG-I) project.</title>
        <authorList>
            <person name="Kyrpides N."/>
        </authorList>
    </citation>
    <scope>NUCLEOTIDE SEQUENCE [LARGE SCALE GENOMIC DNA]</scope>
    <source>
        <strain evidence="2 3">DSM 19573</strain>
    </source>
</reference>
<evidence type="ECO:0000313" key="2">
    <source>
        <dbReference type="EMBL" id="PYG89134.1"/>
    </source>
</evidence>
<gene>
    <name evidence="2" type="ORF">LY28_00957</name>
</gene>
<organism evidence="2 3">
    <name type="scientific">Ruminiclostridium sufflavum DSM 19573</name>
    <dbReference type="NCBI Taxonomy" id="1121337"/>
    <lineage>
        <taxon>Bacteria</taxon>
        <taxon>Bacillati</taxon>
        <taxon>Bacillota</taxon>
        <taxon>Clostridia</taxon>
        <taxon>Eubacteriales</taxon>
        <taxon>Oscillospiraceae</taxon>
        <taxon>Ruminiclostridium</taxon>
    </lineage>
</organism>
<dbReference type="Gene3D" id="3.40.50.300">
    <property type="entry name" value="P-loop containing nucleotide triphosphate hydrolases"/>
    <property type="match status" value="1"/>
</dbReference>